<dbReference type="AlphaFoldDB" id="A0A256FE44"/>
<accession>A0A256FE44</accession>
<keyword evidence="2" id="KW-1185">Reference proteome</keyword>
<proteinExistence type="predicted"/>
<dbReference type="EMBL" id="NNRL01000158">
    <property type="protein sequence ID" value="OYR13142.1"/>
    <property type="molecule type" value="Genomic_DNA"/>
</dbReference>
<comment type="caution">
    <text evidence="1">The sequence shown here is derived from an EMBL/GenBank/DDBJ whole genome shotgun (WGS) entry which is preliminary data.</text>
</comment>
<dbReference type="Proteomes" id="UP000216478">
    <property type="component" value="Unassembled WGS sequence"/>
</dbReference>
<reference evidence="1 2" key="1">
    <citation type="submission" date="2017-07" db="EMBL/GenBank/DDBJ databases">
        <title>Phylogenetic study on the rhizospheric bacterium Ochrobactrum sp. A44.</title>
        <authorList>
            <person name="Krzyzanowska D.M."/>
            <person name="Ossowicki A."/>
            <person name="Rajewska M."/>
            <person name="Maciag T."/>
            <person name="Kaczynski Z."/>
            <person name="Czerwicka M."/>
            <person name="Jafra S."/>
        </authorList>
    </citation>
    <scope>NUCLEOTIDE SEQUENCE [LARGE SCALE GENOMIC DNA]</scope>
    <source>
        <strain evidence="1 2">OgA9a</strain>
    </source>
</reference>
<sequence length="39" mass="4678">MPISIFPKARFNFDAGTLYFLFSRMSLSENRFPLFRDML</sequence>
<protein>
    <submittedName>
        <fullName evidence="1">Uncharacterized protein</fullName>
    </submittedName>
</protein>
<gene>
    <name evidence="1" type="ORF">CEV33_0866</name>
</gene>
<evidence type="ECO:0000313" key="1">
    <source>
        <dbReference type="EMBL" id="OYR13142.1"/>
    </source>
</evidence>
<evidence type="ECO:0000313" key="2">
    <source>
        <dbReference type="Proteomes" id="UP000216478"/>
    </source>
</evidence>
<name>A0A256FE44_9HYPH</name>
<organism evidence="1 2">
    <name type="scientific">Brucella grignonensis</name>
    <dbReference type="NCBI Taxonomy" id="94627"/>
    <lineage>
        <taxon>Bacteria</taxon>
        <taxon>Pseudomonadati</taxon>
        <taxon>Pseudomonadota</taxon>
        <taxon>Alphaproteobacteria</taxon>
        <taxon>Hyphomicrobiales</taxon>
        <taxon>Brucellaceae</taxon>
        <taxon>Brucella/Ochrobactrum group</taxon>
        <taxon>Brucella</taxon>
    </lineage>
</organism>